<dbReference type="EMBL" id="MNQV01000019">
    <property type="protein sequence ID" value="OKZ55664.1"/>
    <property type="molecule type" value="Genomic_DNA"/>
</dbReference>
<sequence>MTIMLRKGQKAASKEGKTVRKIQSNCHMITVERSANGNRRNYFQHTLFPKPYPLIRTNPVRPYDKTTGHFHSGSLTFKMTEQKENERMCIQKEAHLHGYASLSCSCIV</sequence>
<dbReference type="Proteomes" id="UP000186631">
    <property type="component" value="Unassembled WGS sequence"/>
</dbReference>
<comment type="caution">
    <text evidence="1">The sequence shown here is derived from an EMBL/GenBank/DDBJ whole genome shotgun (WGS) entry which is preliminary data.</text>
</comment>
<accession>A0A1Q6JRC3</accession>
<protein>
    <submittedName>
        <fullName evidence="1">Uncharacterized protein</fullName>
    </submittedName>
</protein>
<name>A0A1Q6JRC3_PHOVU</name>
<dbReference type="AlphaFoldDB" id="A0A1Q6JRC3"/>
<gene>
    <name evidence="1" type="ORF">BHV80_00270</name>
</gene>
<evidence type="ECO:0000313" key="1">
    <source>
        <dbReference type="EMBL" id="OKZ55664.1"/>
    </source>
</evidence>
<evidence type="ECO:0000313" key="2">
    <source>
        <dbReference type="Proteomes" id="UP000186631"/>
    </source>
</evidence>
<organism evidence="1 2">
    <name type="scientific">Phocaeicola vulgatus</name>
    <name type="common">Bacteroides vulgatus</name>
    <dbReference type="NCBI Taxonomy" id="821"/>
    <lineage>
        <taxon>Bacteria</taxon>
        <taxon>Pseudomonadati</taxon>
        <taxon>Bacteroidota</taxon>
        <taxon>Bacteroidia</taxon>
        <taxon>Bacteroidales</taxon>
        <taxon>Bacteroidaceae</taxon>
        <taxon>Phocaeicola</taxon>
    </lineage>
</organism>
<reference evidence="1 2" key="1">
    <citation type="journal article" date="2016" name="Nat. Biotechnol.">
        <title>Measurement of bacterial replication rates in microbial communities.</title>
        <authorList>
            <person name="Brown C.T."/>
            <person name="Olm M.R."/>
            <person name="Thomas B.C."/>
            <person name="Banfield J.F."/>
        </authorList>
    </citation>
    <scope>NUCLEOTIDE SEQUENCE [LARGE SCALE GENOMIC DNA]</scope>
    <source>
        <strain evidence="1">42_262</strain>
    </source>
</reference>
<proteinExistence type="predicted"/>